<gene>
    <name evidence="2" type="ORF">SAMD00023353_2000090</name>
</gene>
<protein>
    <submittedName>
        <fullName evidence="2">Uncharacterized protein</fullName>
    </submittedName>
</protein>
<dbReference type="Proteomes" id="UP000054516">
    <property type="component" value="Unassembled WGS sequence"/>
</dbReference>
<feature type="region of interest" description="Disordered" evidence="1">
    <location>
        <begin position="49"/>
        <end position="73"/>
    </location>
</feature>
<dbReference type="AlphaFoldDB" id="A0A1W2TF91"/>
<dbReference type="EMBL" id="DF977465">
    <property type="protein sequence ID" value="GAP86715.1"/>
    <property type="molecule type" value="Genomic_DNA"/>
</dbReference>
<name>A0A1W2TF91_ROSNE</name>
<keyword evidence="3" id="KW-1185">Reference proteome</keyword>
<sequence length="73" mass="7900">MDLQVFTSETRFQRLTRETSSAVERPDDDSRTIAQGYRFEQLGTDNVTSEQASTASSGGGVALVGGRWPMADG</sequence>
<accession>A0A1W2TF91</accession>
<proteinExistence type="predicted"/>
<evidence type="ECO:0000313" key="2">
    <source>
        <dbReference type="EMBL" id="GAP86715.1"/>
    </source>
</evidence>
<organism evidence="2">
    <name type="scientific">Rosellinia necatrix</name>
    <name type="common">White root-rot fungus</name>
    <dbReference type="NCBI Taxonomy" id="77044"/>
    <lineage>
        <taxon>Eukaryota</taxon>
        <taxon>Fungi</taxon>
        <taxon>Dikarya</taxon>
        <taxon>Ascomycota</taxon>
        <taxon>Pezizomycotina</taxon>
        <taxon>Sordariomycetes</taxon>
        <taxon>Xylariomycetidae</taxon>
        <taxon>Xylariales</taxon>
        <taxon>Xylariaceae</taxon>
        <taxon>Rosellinia</taxon>
    </lineage>
</organism>
<evidence type="ECO:0000313" key="3">
    <source>
        <dbReference type="Proteomes" id="UP000054516"/>
    </source>
</evidence>
<reference evidence="2" key="1">
    <citation type="submission" date="2016-03" db="EMBL/GenBank/DDBJ databases">
        <title>Draft genome sequence of Rosellinia necatrix.</title>
        <authorList>
            <person name="Kanematsu S."/>
        </authorList>
    </citation>
    <scope>NUCLEOTIDE SEQUENCE [LARGE SCALE GENOMIC DNA]</scope>
    <source>
        <strain evidence="2">W97</strain>
    </source>
</reference>
<evidence type="ECO:0000256" key="1">
    <source>
        <dbReference type="SAM" id="MobiDB-lite"/>
    </source>
</evidence>